<name>A0A6A6XB25_9PLEO</name>
<dbReference type="Gene3D" id="3.40.50.300">
    <property type="entry name" value="P-loop containing nucleotide triphosphate hydrolases"/>
    <property type="match status" value="2"/>
</dbReference>
<dbReference type="GO" id="GO:0016787">
    <property type="term" value="F:hydrolase activity"/>
    <property type="evidence" value="ECO:0007669"/>
    <property type="project" value="UniProtKB-KW"/>
</dbReference>
<dbReference type="PROSITE" id="PS51192">
    <property type="entry name" value="HELICASE_ATP_BIND_1"/>
    <property type="match status" value="1"/>
</dbReference>
<keyword evidence="6" id="KW-1185">Reference proteome</keyword>
<feature type="domain" description="Helicase ATP-binding" evidence="3">
    <location>
        <begin position="68"/>
        <end position="234"/>
    </location>
</feature>
<evidence type="ECO:0000259" key="4">
    <source>
        <dbReference type="PROSITE" id="PS51194"/>
    </source>
</evidence>
<evidence type="ECO:0000313" key="5">
    <source>
        <dbReference type="EMBL" id="KAF2793451.1"/>
    </source>
</evidence>
<dbReference type="GO" id="GO:0005759">
    <property type="term" value="C:mitochondrial matrix"/>
    <property type="evidence" value="ECO:0007669"/>
    <property type="project" value="TreeGrafter"/>
</dbReference>
<evidence type="ECO:0000313" key="6">
    <source>
        <dbReference type="Proteomes" id="UP000799757"/>
    </source>
</evidence>
<dbReference type="PANTHER" id="PTHR47396">
    <property type="entry name" value="TYPE I RESTRICTION ENZYME ECOKI R PROTEIN"/>
    <property type="match status" value="1"/>
</dbReference>
<dbReference type="InterPro" id="IPR006935">
    <property type="entry name" value="Helicase/UvrB_N"/>
</dbReference>
<dbReference type="Pfam" id="PF04851">
    <property type="entry name" value="ResIII"/>
    <property type="match status" value="1"/>
</dbReference>
<evidence type="ECO:0000259" key="3">
    <source>
        <dbReference type="PROSITE" id="PS51192"/>
    </source>
</evidence>
<dbReference type="InterPro" id="IPR027417">
    <property type="entry name" value="P-loop_NTPase"/>
</dbReference>
<dbReference type="GO" id="GO:0036121">
    <property type="term" value="F:double-stranded DNA helicase activity"/>
    <property type="evidence" value="ECO:0007669"/>
    <property type="project" value="TreeGrafter"/>
</dbReference>
<dbReference type="Proteomes" id="UP000799757">
    <property type="component" value="Unassembled WGS sequence"/>
</dbReference>
<feature type="region of interest" description="Disordered" evidence="2">
    <location>
        <begin position="632"/>
        <end position="665"/>
    </location>
</feature>
<accession>A0A6A6XB25</accession>
<keyword evidence="5" id="KW-0378">Hydrolase</keyword>
<dbReference type="PANTHER" id="PTHR47396:SF1">
    <property type="entry name" value="ATP-DEPENDENT HELICASE IRC3-RELATED"/>
    <property type="match status" value="1"/>
</dbReference>
<feature type="compositionally biased region" description="Basic and acidic residues" evidence="2">
    <location>
        <begin position="632"/>
        <end position="655"/>
    </location>
</feature>
<keyword evidence="1" id="KW-0067">ATP-binding</keyword>
<dbReference type="SMART" id="SM00490">
    <property type="entry name" value="HELICc"/>
    <property type="match status" value="1"/>
</dbReference>
<reference evidence="5" key="1">
    <citation type="journal article" date="2020" name="Stud. Mycol.">
        <title>101 Dothideomycetes genomes: a test case for predicting lifestyles and emergence of pathogens.</title>
        <authorList>
            <person name="Haridas S."/>
            <person name="Albert R."/>
            <person name="Binder M."/>
            <person name="Bloem J."/>
            <person name="Labutti K."/>
            <person name="Salamov A."/>
            <person name="Andreopoulos B."/>
            <person name="Baker S."/>
            <person name="Barry K."/>
            <person name="Bills G."/>
            <person name="Bluhm B."/>
            <person name="Cannon C."/>
            <person name="Castanera R."/>
            <person name="Culley D."/>
            <person name="Daum C."/>
            <person name="Ezra D."/>
            <person name="Gonzalez J."/>
            <person name="Henrissat B."/>
            <person name="Kuo A."/>
            <person name="Liang C."/>
            <person name="Lipzen A."/>
            <person name="Lutzoni F."/>
            <person name="Magnuson J."/>
            <person name="Mondo S."/>
            <person name="Nolan M."/>
            <person name="Ohm R."/>
            <person name="Pangilinan J."/>
            <person name="Park H.-J."/>
            <person name="Ramirez L."/>
            <person name="Alfaro M."/>
            <person name="Sun H."/>
            <person name="Tritt A."/>
            <person name="Yoshinaga Y."/>
            <person name="Zwiers L.-H."/>
            <person name="Turgeon B."/>
            <person name="Goodwin S."/>
            <person name="Spatafora J."/>
            <person name="Crous P."/>
            <person name="Grigoriev I."/>
        </authorList>
    </citation>
    <scope>NUCLEOTIDE SEQUENCE</scope>
    <source>
        <strain evidence="5">CBS 109.77</strain>
    </source>
</reference>
<dbReference type="EMBL" id="MU001927">
    <property type="protein sequence ID" value="KAF2793451.1"/>
    <property type="molecule type" value="Genomic_DNA"/>
</dbReference>
<proteinExistence type="predicted"/>
<protein>
    <submittedName>
        <fullName evidence="5">P-loop containing nucleoside triphosphate hydrolase protein</fullName>
    </submittedName>
</protein>
<dbReference type="SUPFAM" id="SSF52540">
    <property type="entry name" value="P-loop containing nucleoside triphosphate hydrolases"/>
    <property type="match status" value="1"/>
</dbReference>
<dbReference type="GO" id="GO:0000403">
    <property type="term" value="F:Y-form DNA binding"/>
    <property type="evidence" value="ECO:0007669"/>
    <property type="project" value="TreeGrafter"/>
</dbReference>
<dbReference type="Pfam" id="PF00271">
    <property type="entry name" value="Helicase_C"/>
    <property type="match status" value="1"/>
</dbReference>
<gene>
    <name evidence="5" type="ORF">K505DRAFT_349929</name>
</gene>
<dbReference type="InterPro" id="IPR001650">
    <property type="entry name" value="Helicase_C-like"/>
</dbReference>
<dbReference type="InterPro" id="IPR050742">
    <property type="entry name" value="Helicase_Restrict-Modif_Enz"/>
</dbReference>
<dbReference type="OrthoDB" id="16911at2759"/>
<feature type="domain" description="Helicase C-terminal" evidence="4">
    <location>
        <begin position="289"/>
        <end position="462"/>
    </location>
</feature>
<keyword evidence="1" id="KW-0547">Nucleotide-binding</keyword>
<keyword evidence="1" id="KW-0347">Helicase</keyword>
<dbReference type="CDD" id="cd18799">
    <property type="entry name" value="SF2_C_EcoAI-like"/>
    <property type="match status" value="1"/>
</dbReference>
<dbReference type="GO" id="GO:0005524">
    <property type="term" value="F:ATP binding"/>
    <property type="evidence" value="ECO:0007669"/>
    <property type="project" value="InterPro"/>
</dbReference>
<evidence type="ECO:0000256" key="1">
    <source>
        <dbReference type="ARBA" id="ARBA00022806"/>
    </source>
</evidence>
<feature type="compositionally biased region" description="Polar residues" evidence="2">
    <location>
        <begin position="656"/>
        <end position="665"/>
    </location>
</feature>
<dbReference type="GO" id="GO:0070125">
    <property type="term" value="P:mitochondrial translational elongation"/>
    <property type="evidence" value="ECO:0007669"/>
    <property type="project" value="TreeGrafter"/>
</dbReference>
<dbReference type="GO" id="GO:0061749">
    <property type="term" value="F:forked DNA-dependent helicase activity"/>
    <property type="evidence" value="ECO:0007669"/>
    <property type="project" value="TreeGrafter"/>
</dbReference>
<dbReference type="SMART" id="SM00487">
    <property type="entry name" value="DEXDc"/>
    <property type="match status" value="1"/>
</dbReference>
<sequence length="665" mass="73656">MFRFSRHALRLSRRTAAVPVRISARSASATTNPSCIPPQTSASAPAPVSPLQITLREYQEECIQSVLSYLEKGHKRLGISLATGSGKTVIFTHLIDRIPSLDDASQTLILAHRRELVEQAARHCTLAYPDKRIDIEMGNHQASGAADITVASIQSIMSGDRLSKFDPLRHKLLLVDEAHHIVSSQYLAVLEHFGLRHAADWNKVPAPALVGVSATFSRFDGRKLGAVIDHIVYHRDYIDMIEENWLANVIFTTVEMKADLSKVGSGAGGDFQSGALSKVVNTDQTNEIVIKTWLARARERHSTLVFCVDLSHVSNLTAKFRQYGIEAQFVTGDTPKKVRSARVQAFRNGDFPVLLNCGVFTEGTDIPNIDCVLLARPTKSRNLLVQMIGRGMRLHKGKENCHVIDMVASLSTGVVSTPTLFGLDPAEIVENADSEAMTKIKERKEKEKQREAEVAEVHERLVSRKIPGTITFTDYDSVHDLIADSKGDQYIRKISEFAWVGVGDGIFVLTTNSGNYLSIRPPAGGKSGFKAVYYRKLPADAKFKYAIPKIVAEAESFEHIVHAADTFASEVFQHIWIAKNQSWRRAPASLAQVNFLNTVRPKDDQLTPNDLSKGKAGDMITRIRHGAKGRFDKATAKKKTADRIRHKSETERERLTSQTQVGPLV</sequence>
<dbReference type="PROSITE" id="PS51194">
    <property type="entry name" value="HELICASE_CTER"/>
    <property type="match status" value="1"/>
</dbReference>
<organism evidence="5 6">
    <name type="scientific">Melanomma pulvis-pyrius CBS 109.77</name>
    <dbReference type="NCBI Taxonomy" id="1314802"/>
    <lineage>
        <taxon>Eukaryota</taxon>
        <taxon>Fungi</taxon>
        <taxon>Dikarya</taxon>
        <taxon>Ascomycota</taxon>
        <taxon>Pezizomycotina</taxon>
        <taxon>Dothideomycetes</taxon>
        <taxon>Pleosporomycetidae</taxon>
        <taxon>Pleosporales</taxon>
        <taxon>Melanommataceae</taxon>
        <taxon>Melanomma</taxon>
    </lineage>
</organism>
<evidence type="ECO:0000256" key="2">
    <source>
        <dbReference type="SAM" id="MobiDB-lite"/>
    </source>
</evidence>
<dbReference type="InterPro" id="IPR014001">
    <property type="entry name" value="Helicase_ATP-bd"/>
</dbReference>
<dbReference type="GO" id="GO:0032042">
    <property type="term" value="P:mitochondrial DNA metabolic process"/>
    <property type="evidence" value="ECO:0007669"/>
    <property type="project" value="TreeGrafter"/>
</dbReference>
<dbReference type="AlphaFoldDB" id="A0A6A6XB25"/>